<feature type="transmembrane region" description="Helical" evidence="1">
    <location>
        <begin position="230"/>
        <end position="251"/>
    </location>
</feature>
<reference evidence="3" key="1">
    <citation type="submission" date="2017-02" db="EMBL/GenBank/DDBJ databases">
        <authorList>
            <person name="Varghese N."/>
            <person name="Submissions S."/>
        </authorList>
    </citation>
    <scope>NUCLEOTIDE SEQUENCE [LARGE SCALE GENOMIC DNA]</scope>
    <source>
        <strain evidence="3">VKM Ac-2052</strain>
    </source>
</reference>
<gene>
    <name evidence="2" type="ORF">SAMN06295879_2425</name>
</gene>
<dbReference type="RefSeq" id="WP_078714635.1">
    <property type="nucleotide sequence ID" value="NZ_FUYG01000006.1"/>
</dbReference>
<keyword evidence="1" id="KW-0472">Membrane</keyword>
<keyword evidence="1" id="KW-1133">Transmembrane helix</keyword>
<feature type="transmembrane region" description="Helical" evidence="1">
    <location>
        <begin position="131"/>
        <end position="152"/>
    </location>
</feature>
<dbReference type="EMBL" id="FUYG01000006">
    <property type="protein sequence ID" value="SKA97692.1"/>
    <property type="molecule type" value="Genomic_DNA"/>
</dbReference>
<sequence length="259" mass="27625">MSSPLRALRTYLSKRSSSIVLEDQTPATDTTASKVEDLIAMETEYDHYTRSLQFAIWVSVLVLGLASLFLALPTWLSGGAAAVPIVLIHINGATGLAAFGILAAIVLALQVIVRTPPAQQADREFEARKKILSLMAMFLVVMSLGLGGYLAIQNTIASTLGTFDLIRTFGPVVGGVTLAVLAADAASAARRSNGSKDRQAQYARYAMRLREQVKALKSGSSRPLTWSERAVDFSILVAIPLLIVLVLDLSATPKGIGRG</sequence>
<evidence type="ECO:0000256" key="1">
    <source>
        <dbReference type="SAM" id="Phobius"/>
    </source>
</evidence>
<name>A0A1T4Y790_9MICO</name>
<dbReference type="Proteomes" id="UP000189735">
    <property type="component" value="Unassembled WGS sequence"/>
</dbReference>
<organism evidence="2 3">
    <name type="scientific">Agreia bicolorata</name>
    <dbReference type="NCBI Taxonomy" id="110935"/>
    <lineage>
        <taxon>Bacteria</taxon>
        <taxon>Bacillati</taxon>
        <taxon>Actinomycetota</taxon>
        <taxon>Actinomycetes</taxon>
        <taxon>Micrococcales</taxon>
        <taxon>Microbacteriaceae</taxon>
        <taxon>Agreia</taxon>
    </lineage>
</organism>
<protein>
    <submittedName>
        <fullName evidence="2">Uncharacterized protein</fullName>
    </submittedName>
</protein>
<dbReference type="AlphaFoldDB" id="A0A1T4Y790"/>
<evidence type="ECO:0000313" key="2">
    <source>
        <dbReference type="EMBL" id="SKA97692.1"/>
    </source>
</evidence>
<accession>A0A1T4Y790</accession>
<keyword evidence="1" id="KW-0812">Transmembrane</keyword>
<feature type="transmembrane region" description="Helical" evidence="1">
    <location>
        <begin position="54"/>
        <end position="76"/>
    </location>
</feature>
<proteinExistence type="predicted"/>
<evidence type="ECO:0000313" key="3">
    <source>
        <dbReference type="Proteomes" id="UP000189735"/>
    </source>
</evidence>
<feature type="transmembrane region" description="Helical" evidence="1">
    <location>
        <begin position="172"/>
        <end position="189"/>
    </location>
</feature>
<feature type="transmembrane region" description="Helical" evidence="1">
    <location>
        <begin position="82"/>
        <end position="110"/>
    </location>
</feature>